<accession>A0A4D6HIA1</accession>
<dbReference type="Gene3D" id="2.30.29.80">
    <property type="match status" value="1"/>
</dbReference>
<dbReference type="Proteomes" id="UP000296706">
    <property type="component" value="Chromosome"/>
</dbReference>
<dbReference type="NCBIfam" id="NF041908">
    <property type="entry name" value="HVO_2922"/>
    <property type="match status" value="1"/>
</dbReference>
<dbReference type="SUPFAM" id="SSF160113">
    <property type="entry name" value="YegP-like"/>
    <property type="match status" value="1"/>
</dbReference>
<protein>
    <submittedName>
        <fullName evidence="2">DUF1508 domain-containing protein</fullName>
    </submittedName>
</protein>
<dbReference type="Pfam" id="PF07411">
    <property type="entry name" value="DUF1508"/>
    <property type="match status" value="1"/>
</dbReference>
<dbReference type="EMBL" id="CP031310">
    <property type="protein sequence ID" value="QCC52427.1"/>
    <property type="molecule type" value="Genomic_DNA"/>
</dbReference>
<feature type="domain" description="DUF1508" evidence="1">
    <location>
        <begin position="11"/>
        <end position="59"/>
    </location>
</feature>
<keyword evidence="3" id="KW-1185">Reference proteome</keyword>
<dbReference type="InterPro" id="IPR036913">
    <property type="entry name" value="YegP-like_sf"/>
</dbReference>
<reference evidence="2 3" key="1">
    <citation type="journal article" date="2019" name="Nat. Commun.">
        <title>A new type of DNA phosphorothioation-based antiviral system in archaea.</title>
        <authorList>
            <person name="Xiong L."/>
            <person name="Liu S."/>
            <person name="Chen S."/>
            <person name="Xiao Y."/>
            <person name="Zhu B."/>
            <person name="Gao Y."/>
            <person name="Zhang Y."/>
            <person name="Chen B."/>
            <person name="Luo J."/>
            <person name="Deng Z."/>
            <person name="Chen X."/>
            <person name="Wang L."/>
            <person name="Chen S."/>
        </authorList>
    </citation>
    <scope>NUCLEOTIDE SEQUENCE [LARGE SCALE GENOMIC DNA]</scope>
    <source>
        <strain evidence="2 3">CBA1105</strain>
    </source>
</reference>
<proteinExistence type="predicted"/>
<dbReference type="GeneID" id="39849159"/>
<dbReference type="STRING" id="1457250.GCA_000755225_01837"/>
<dbReference type="AlphaFoldDB" id="A0A4D6HIA1"/>
<dbReference type="InterPro" id="IPR010879">
    <property type="entry name" value="DUF1508"/>
</dbReference>
<organism evidence="2 3">
    <name type="scientific">Halapricum salinum</name>
    <dbReference type="NCBI Taxonomy" id="1457250"/>
    <lineage>
        <taxon>Archaea</taxon>
        <taxon>Methanobacteriati</taxon>
        <taxon>Methanobacteriota</taxon>
        <taxon>Stenosarchaea group</taxon>
        <taxon>Halobacteria</taxon>
        <taxon>Halobacteriales</taxon>
        <taxon>Haloarculaceae</taxon>
        <taxon>Halapricum</taxon>
    </lineage>
</organism>
<sequence>MSKATFELFEDSEGKYRWRLVHDNGNIIADSGEGYATEQKARQGLASVKENAPGADVVEVDE</sequence>
<dbReference type="KEGG" id="hsn:DV733_14825"/>
<gene>
    <name evidence="2" type="ORF">DV733_14825</name>
</gene>
<evidence type="ECO:0000259" key="1">
    <source>
        <dbReference type="Pfam" id="PF07411"/>
    </source>
</evidence>
<name>A0A4D6HIA1_9EURY</name>
<dbReference type="RefSeq" id="WP_049992751.1">
    <property type="nucleotide sequence ID" value="NZ_CP031310.1"/>
</dbReference>
<dbReference type="OrthoDB" id="108721at2157"/>
<evidence type="ECO:0000313" key="3">
    <source>
        <dbReference type="Proteomes" id="UP000296706"/>
    </source>
</evidence>
<evidence type="ECO:0000313" key="2">
    <source>
        <dbReference type="EMBL" id="QCC52427.1"/>
    </source>
</evidence>